<feature type="transmembrane region" description="Helical" evidence="10">
    <location>
        <begin position="291"/>
        <end position="311"/>
    </location>
</feature>
<comment type="subcellular location">
    <subcellularLocation>
        <location evidence="1">Membrane</location>
        <topology evidence="1">Multi-pass membrane protein</topology>
    </subcellularLocation>
</comment>
<evidence type="ECO:0000256" key="10">
    <source>
        <dbReference type="SAM" id="Phobius"/>
    </source>
</evidence>
<dbReference type="Pfam" id="PF00999">
    <property type="entry name" value="Na_H_Exchanger"/>
    <property type="match status" value="1"/>
</dbReference>
<keyword evidence="4 10" id="KW-0812">Transmembrane</keyword>
<proteinExistence type="inferred from homology"/>
<keyword evidence="15" id="KW-1185">Reference proteome</keyword>
<evidence type="ECO:0000259" key="12">
    <source>
        <dbReference type="Pfam" id="PF23256"/>
    </source>
</evidence>
<dbReference type="GO" id="GO:0015297">
    <property type="term" value="F:antiporter activity"/>
    <property type="evidence" value="ECO:0007669"/>
    <property type="project" value="InterPro"/>
</dbReference>
<dbReference type="InterPro" id="IPR038770">
    <property type="entry name" value="Na+/solute_symporter_sf"/>
</dbReference>
<evidence type="ECO:0000259" key="11">
    <source>
        <dbReference type="Pfam" id="PF00999"/>
    </source>
</evidence>
<dbReference type="Pfam" id="PF23259">
    <property type="entry name" value="CHX17_C"/>
    <property type="match status" value="1"/>
</dbReference>
<evidence type="ECO:0000256" key="5">
    <source>
        <dbReference type="ARBA" id="ARBA00022958"/>
    </source>
</evidence>
<dbReference type="InterPro" id="IPR050794">
    <property type="entry name" value="CPA2_transporter"/>
</dbReference>
<evidence type="ECO:0000259" key="13">
    <source>
        <dbReference type="Pfam" id="PF23259"/>
    </source>
</evidence>
<evidence type="ECO:0000256" key="7">
    <source>
        <dbReference type="ARBA" id="ARBA00023065"/>
    </source>
</evidence>
<dbReference type="PANTHER" id="PTHR32468:SF17">
    <property type="entry name" value="CATION_H(+) ANTIPORTER 4"/>
    <property type="match status" value="1"/>
</dbReference>
<feature type="transmembrane region" description="Helical" evidence="10">
    <location>
        <begin position="62"/>
        <end position="80"/>
    </location>
</feature>
<sequence length="755" mass="83713">MENNAIQVCIPTPINVSSGGYWGDRGYSVNEYSLPRLELQAGIVLGPGLRKLVKDKYENMEVLGTTAAIGFVLFVFQCAVKTDLGMMKKSGIMPWCIGVLSLYLPIYFGYSNTLSIRRDRRYQHNTIKNLRPPLLSSIFAMTSFPMVAMLLEELKILNSELGRLGLSSALVADLLGLTTSVVNEMINLEKVARHASSKDFPYYSVMLASPILAVIAAVFLLRPAMKWVVRNTPEDRPVKDFYVYAILFLVLLTTYVTRFNTVFLVWFPLVIGLAVPEGPPFGSTLVSKFDGILNGLLLPICVATISLRFNFSSEDLGNKLVHKYTFLCLETLVVKFCVSFVLSLTLCKMPIKDSASLALILNNRGVVDIGLFAFTYDYVKINDALYTMISLIFVAMGTTGPVLVKLLYDPSKKYAAYQKRNIADLKRNSELQIVACIHTPNDVIPMIKLLDVTCPNKENPLAINVLHLVKLTGRASSLFISHQKQAKTTSDLSYFGNATFLFYQFEQSNWGAVSVNVFTAVSPPNSMHDDICNLAFDKQSSLILLPFHQRWCPDGTIEFEDNEIRTLNSQILNVSPCSVGIFIDRATLSHHGTVSRSISTASRSSSSATSFNVAMIFLGGADDREALIFAKRFAQNDRASLTVIALEANTNTGMPEWDIMLDSVVLRDVKSTEGIKYMETVVKVGSETAMILRSVASEYNLVVVGRRNNIDSPQTSGLKEWSEIHELGVIGDLLVSKDLEGTCSILIIQQQKVKR</sequence>
<evidence type="ECO:0000256" key="4">
    <source>
        <dbReference type="ARBA" id="ARBA00022692"/>
    </source>
</evidence>
<comment type="similarity">
    <text evidence="9">Belongs to the monovalent cation:proton antiporter 2 (CPA2) transporter (TC 2.A.37) family. CHX (TC 2.A.37.4) subfamily.</text>
</comment>
<dbReference type="GO" id="GO:0006885">
    <property type="term" value="P:regulation of pH"/>
    <property type="evidence" value="ECO:0007669"/>
    <property type="project" value="TreeGrafter"/>
</dbReference>
<evidence type="ECO:0000256" key="3">
    <source>
        <dbReference type="ARBA" id="ARBA00022538"/>
    </source>
</evidence>
<dbReference type="InterPro" id="IPR057291">
    <property type="entry name" value="CHX17_2nd"/>
</dbReference>
<dbReference type="PANTHER" id="PTHR32468">
    <property type="entry name" value="CATION/H + ANTIPORTER"/>
    <property type="match status" value="1"/>
</dbReference>
<dbReference type="Gene3D" id="1.20.1530.20">
    <property type="match status" value="1"/>
</dbReference>
<evidence type="ECO:0000256" key="8">
    <source>
        <dbReference type="ARBA" id="ARBA00023136"/>
    </source>
</evidence>
<dbReference type="GO" id="GO:0016020">
    <property type="term" value="C:membrane"/>
    <property type="evidence" value="ECO:0007669"/>
    <property type="project" value="UniProtKB-SubCell"/>
</dbReference>
<dbReference type="Pfam" id="PF23256">
    <property type="entry name" value="CHX17_2nd"/>
    <property type="match status" value="1"/>
</dbReference>
<keyword evidence="5" id="KW-0630">Potassium</keyword>
<dbReference type="AlphaFoldDB" id="A0AAV5KP96"/>
<evidence type="ECO:0000256" key="1">
    <source>
        <dbReference type="ARBA" id="ARBA00004141"/>
    </source>
</evidence>
<keyword evidence="8 10" id="KW-0472">Membrane</keyword>
<keyword evidence="7" id="KW-0406">Ion transport</keyword>
<reference evidence="14 15" key="1">
    <citation type="journal article" date="2021" name="Commun. Biol.">
        <title>The genome of Shorea leprosula (Dipterocarpaceae) highlights the ecological relevance of drought in aseasonal tropical rainforests.</title>
        <authorList>
            <person name="Ng K.K.S."/>
            <person name="Kobayashi M.J."/>
            <person name="Fawcett J.A."/>
            <person name="Hatakeyama M."/>
            <person name="Paape T."/>
            <person name="Ng C.H."/>
            <person name="Ang C.C."/>
            <person name="Tnah L.H."/>
            <person name="Lee C.T."/>
            <person name="Nishiyama T."/>
            <person name="Sese J."/>
            <person name="O'Brien M.J."/>
            <person name="Copetti D."/>
            <person name="Mohd Noor M.I."/>
            <person name="Ong R.C."/>
            <person name="Putra M."/>
            <person name="Sireger I.Z."/>
            <person name="Indrioko S."/>
            <person name="Kosugi Y."/>
            <person name="Izuno A."/>
            <person name="Isagi Y."/>
            <person name="Lee S.L."/>
            <person name="Shimizu K.K."/>
        </authorList>
    </citation>
    <scope>NUCLEOTIDE SEQUENCE [LARGE SCALE GENOMIC DNA]</scope>
    <source>
        <strain evidence="14">214</strain>
    </source>
</reference>
<gene>
    <name evidence="14" type="ORF">SLEP1_g35719</name>
</gene>
<evidence type="ECO:0000256" key="2">
    <source>
        <dbReference type="ARBA" id="ARBA00022448"/>
    </source>
</evidence>
<keyword evidence="3" id="KW-0633">Potassium transport</keyword>
<dbReference type="GO" id="GO:0012505">
    <property type="term" value="C:endomembrane system"/>
    <property type="evidence" value="ECO:0007669"/>
    <property type="project" value="TreeGrafter"/>
</dbReference>
<feature type="transmembrane region" description="Helical" evidence="10">
    <location>
        <begin position="92"/>
        <end position="110"/>
    </location>
</feature>
<dbReference type="InterPro" id="IPR006153">
    <property type="entry name" value="Cation/H_exchanger_TM"/>
</dbReference>
<accession>A0AAV5KP96</accession>
<organism evidence="14 15">
    <name type="scientific">Rubroshorea leprosula</name>
    <dbReference type="NCBI Taxonomy" id="152421"/>
    <lineage>
        <taxon>Eukaryota</taxon>
        <taxon>Viridiplantae</taxon>
        <taxon>Streptophyta</taxon>
        <taxon>Embryophyta</taxon>
        <taxon>Tracheophyta</taxon>
        <taxon>Spermatophyta</taxon>
        <taxon>Magnoliopsida</taxon>
        <taxon>eudicotyledons</taxon>
        <taxon>Gunneridae</taxon>
        <taxon>Pentapetalae</taxon>
        <taxon>rosids</taxon>
        <taxon>malvids</taxon>
        <taxon>Malvales</taxon>
        <taxon>Dipterocarpaceae</taxon>
        <taxon>Rubroshorea</taxon>
    </lineage>
</organism>
<evidence type="ECO:0000256" key="9">
    <source>
        <dbReference type="ARBA" id="ARBA00038341"/>
    </source>
</evidence>
<evidence type="ECO:0008006" key="16">
    <source>
        <dbReference type="Google" id="ProtNLM"/>
    </source>
</evidence>
<dbReference type="Proteomes" id="UP001054252">
    <property type="component" value="Unassembled WGS sequence"/>
</dbReference>
<feature type="transmembrane region" description="Helical" evidence="10">
    <location>
        <begin position="332"/>
        <end position="351"/>
    </location>
</feature>
<name>A0AAV5KP96_9ROSI</name>
<feature type="transmembrane region" description="Helical" evidence="10">
    <location>
        <begin position="384"/>
        <end position="408"/>
    </location>
</feature>
<feature type="transmembrane region" description="Helical" evidence="10">
    <location>
        <begin position="202"/>
        <end position="221"/>
    </location>
</feature>
<feature type="transmembrane region" description="Helical" evidence="10">
    <location>
        <begin position="130"/>
        <end position="151"/>
    </location>
</feature>
<evidence type="ECO:0000313" key="14">
    <source>
        <dbReference type="EMBL" id="GKV26404.1"/>
    </source>
</evidence>
<comment type="caution">
    <text evidence="14">The sequence shown here is derived from an EMBL/GenBank/DDBJ whole genome shotgun (WGS) entry which is preliminary data.</text>
</comment>
<dbReference type="EMBL" id="BPVZ01000072">
    <property type="protein sequence ID" value="GKV26404.1"/>
    <property type="molecule type" value="Genomic_DNA"/>
</dbReference>
<evidence type="ECO:0000313" key="15">
    <source>
        <dbReference type="Proteomes" id="UP001054252"/>
    </source>
</evidence>
<feature type="domain" description="Cation/H(+) antiporter C-terminal" evidence="13">
    <location>
        <begin position="610"/>
        <end position="752"/>
    </location>
</feature>
<evidence type="ECO:0000256" key="6">
    <source>
        <dbReference type="ARBA" id="ARBA00022989"/>
    </source>
</evidence>
<keyword evidence="6 10" id="KW-1133">Transmembrane helix</keyword>
<feature type="domain" description="Cation/H(+) antiporter central" evidence="12">
    <location>
        <begin position="462"/>
        <end position="586"/>
    </location>
</feature>
<dbReference type="GO" id="GO:0006813">
    <property type="term" value="P:potassium ion transport"/>
    <property type="evidence" value="ECO:0007669"/>
    <property type="project" value="UniProtKB-KW"/>
</dbReference>
<keyword evidence="2" id="KW-0813">Transport</keyword>
<dbReference type="GO" id="GO:1902600">
    <property type="term" value="P:proton transmembrane transport"/>
    <property type="evidence" value="ECO:0007669"/>
    <property type="project" value="InterPro"/>
</dbReference>
<feature type="transmembrane region" description="Helical" evidence="10">
    <location>
        <begin position="241"/>
        <end position="271"/>
    </location>
</feature>
<dbReference type="InterPro" id="IPR057290">
    <property type="entry name" value="CHX17_C"/>
</dbReference>
<protein>
    <recommendedName>
        <fullName evidence="16">Cation/H+ exchanger domain-containing protein</fullName>
    </recommendedName>
</protein>
<feature type="domain" description="Cation/H+ exchanger transmembrane" evidence="11">
    <location>
        <begin position="37"/>
        <end position="403"/>
    </location>
</feature>